<dbReference type="EMBL" id="JAEVLS010000002">
    <property type="protein sequence ID" value="MBM0104979.1"/>
    <property type="molecule type" value="Genomic_DNA"/>
</dbReference>
<name>A0ABS1WVI8_9GAMM</name>
<feature type="domain" description="NIF system FeS cluster assembly NifU C-terminal" evidence="1">
    <location>
        <begin position="97"/>
        <end position="162"/>
    </location>
</feature>
<dbReference type="InterPro" id="IPR034904">
    <property type="entry name" value="FSCA_dom_sf"/>
</dbReference>
<protein>
    <submittedName>
        <fullName evidence="2">NifU family protein</fullName>
    </submittedName>
</protein>
<dbReference type="PANTHER" id="PTHR11178">
    <property type="entry name" value="IRON-SULFUR CLUSTER SCAFFOLD PROTEIN NFU-RELATED"/>
    <property type="match status" value="1"/>
</dbReference>
<gene>
    <name evidence="2" type="ORF">JM946_09470</name>
</gene>
<proteinExistence type="predicted"/>
<comment type="caution">
    <text evidence="2">The sequence shown here is derived from an EMBL/GenBank/DDBJ whole genome shotgun (WGS) entry which is preliminary data.</text>
</comment>
<evidence type="ECO:0000259" key="1">
    <source>
        <dbReference type="Pfam" id="PF01106"/>
    </source>
</evidence>
<organism evidence="2 3">
    <name type="scientific">Steroidobacter gossypii</name>
    <dbReference type="NCBI Taxonomy" id="2805490"/>
    <lineage>
        <taxon>Bacteria</taxon>
        <taxon>Pseudomonadati</taxon>
        <taxon>Pseudomonadota</taxon>
        <taxon>Gammaproteobacteria</taxon>
        <taxon>Steroidobacterales</taxon>
        <taxon>Steroidobacteraceae</taxon>
        <taxon>Steroidobacter</taxon>
    </lineage>
</organism>
<dbReference type="Proteomes" id="UP000661077">
    <property type="component" value="Unassembled WGS sequence"/>
</dbReference>
<dbReference type="RefSeq" id="WP_203167047.1">
    <property type="nucleotide sequence ID" value="NZ_JAEVLS010000002.1"/>
</dbReference>
<dbReference type="SUPFAM" id="SSF117916">
    <property type="entry name" value="Fe-S cluster assembly (FSCA) domain-like"/>
    <property type="match status" value="1"/>
</dbReference>
<dbReference type="Gene3D" id="3.30.300.130">
    <property type="entry name" value="Fe-S cluster assembly (FSCA)"/>
    <property type="match status" value="1"/>
</dbReference>
<keyword evidence="3" id="KW-1185">Reference proteome</keyword>
<evidence type="ECO:0000313" key="3">
    <source>
        <dbReference type="Proteomes" id="UP000661077"/>
    </source>
</evidence>
<accession>A0ABS1WVI8</accession>
<evidence type="ECO:0000313" key="2">
    <source>
        <dbReference type="EMBL" id="MBM0104979.1"/>
    </source>
</evidence>
<dbReference type="Pfam" id="PF01106">
    <property type="entry name" value="NifU"/>
    <property type="match status" value="1"/>
</dbReference>
<reference evidence="2 3" key="1">
    <citation type="journal article" date="2021" name="Int. J. Syst. Evol. Microbiol.">
        <title>Steroidobacter gossypii sp. nov., isolated from soil of cotton cropping field.</title>
        <authorList>
            <person name="Huang R."/>
            <person name="Yang S."/>
            <person name="Zhen C."/>
            <person name="Liu W."/>
        </authorList>
    </citation>
    <scope>NUCLEOTIDE SEQUENCE [LARGE SCALE GENOMIC DNA]</scope>
    <source>
        <strain evidence="2 3">S1-65</strain>
    </source>
</reference>
<dbReference type="InterPro" id="IPR001075">
    <property type="entry name" value="NIF_FeS_clus_asmbl_NifU_C"/>
</dbReference>
<sequence length="182" mass="19382">MSIDRRPTQREDLSSLLKDIASLEGIFATWDEDHRAAASAYRRAIDGLHAEAFKRLIRALKSEPAAVAAIKEAVRDEVVYAVLRHHDIIKPSVNERVEAALAGVRPMLAAHGGDVQLVAVEPPKIELQLIGACDGCAASALTFHAGIKSAIEQACPEITEVVHVKGLGGSGSSNFVSPFAAK</sequence>